<dbReference type="PANTHER" id="PTHR34846:SF11">
    <property type="entry name" value="4-CARBOXYMUCONOLACTONE DECARBOXYLASE FAMILY PROTEIN (AFU_ORTHOLOGUE AFUA_6G11590)"/>
    <property type="match status" value="1"/>
</dbReference>
<comment type="caution">
    <text evidence="1">The sequence shown here is derived from an EMBL/GenBank/DDBJ whole genome shotgun (WGS) entry which is preliminary data.</text>
</comment>
<proteinExistence type="predicted"/>
<evidence type="ECO:0000313" key="2">
    <source>
        <dbReference type="Proteomes" id="UP000600101"/>
    </source>
</evidence>
<dbReference type="Proteomes" id="UP000600101">
    <property type="component" value="Unassembled WGS sequence"/>
</dbReference>
<dbReference type="RefSeq" id="WP_186772191.1">
    <property type="nucleotide sequence ID" value="NZ_JACOMF010000028.1"/>
</dbReference>
<dbReference type="AlphaFoldDB" id="A0A9X0R328"/>
<sequence>MSRLPQKTREELDAAQQVVWDRIASGARGGVGGPFIPLLTSAELCARVEQVGVFIRYECSVPMRLRELAILCVGQHWKAAYEWYAHAPIAAKQGVPEAVIAAVGAGAESIPFDSEADRVVVDFVRPLLRTGQVADAPYAAAQTLLGDKATVELTGLVGYYSLLAMQLNVFQIAPPPTFTAPWQ</sequence>
<evidence type="ECO:0000313" key="1">
    <source>
        <dbReference type="EMBL" id="MBC4017432.1"/>
    </source>
</evidence>
<accession>A0A9X0R328</accession>
<keyword evidence="2" id="KW-1185">Reference proteome</keyword>
<gene>
    <name evidence="1" type="ORF">H7965_19160</name>
</gene>
<dbReference type="EMBL" id="JACOMF010000028">
    <property type="protein sequence ID" value="MBC4017432.1"/>
    <property type="molecule type" value="Genomic_DNA"/>
</dbReference>
<dbReference type="PANTHER" id="PTHR34846">
    <property type="entry name" value="4-CARBOXYMUCONOLACTONE DECARBOXYLASE FAMILY PROTEIN (AFU_ORTHOLOGUE AFUA_6G11590)"/>
    <property type="match status" value="1"/>
</dbReference>
<name>A0A9X0R328_9PROT</name>
<reference evidence="1" key="1">
    <citation type="submission" date="2020-08" db="EMBL/GenBank/DDBJ databases">
        <authorList>
            <person name="Hu Y."/>
            <person name="Nguyen S.V."/>
            <person name="Li F."/>
            <person name="Fanning S."/>
        </authorList>
    </citation>
    <scope>NUCLEOTIDE SEQUENCE</scope>
    <source>
        <strain evidence="1">SYSU D8009</strain>
    </source>
</reference>
<dbReference type="InterPro" id="IPR029032">
    <property type="entry name" value="AhpD-like"/>
</dbReference>
<organism evidence="1 2">
    <name type="scientific">Siccirubricoccus deserti</name>
    <dbReference type="NCBI Taxonomy" id="2013562"/>
    <lineage>
        <taxon>Bacteria</taxon>
        <taxon>Pseudomonadati</taxon>
        <taxon>Pseudomonadota</taxon>
        <taxon>Alphaproteobacteria</taxon>
        <taxon>Acetobacterales</taxon>
        <taxon>Roseomonadaceae</taxon>
        <taxon>Siccirubricoccus</taxon>
    </lineage>
</organism>
<protein>
    <submittedName>
        <fullName evidence="1">Carboxymuconolactone decarboxylase family protein</fullName>
    </submittedName>
</protein>
<dbReference type="SUPFAM" id="SSF69118">
    <property type="entry name" value="AhpD-like"/>
    <property type="match status" value="1"/>
</dbReference>
<dbReference type="Gene3D" id="1.20.1290.10">
    <property type="entry name" value="AhpD-like"/>
    <property type="match status" value="1"/>
</dbReference>